<dbReference type="Proteomes" id="UP000270094">
    <property type="component" value="Unassembled WGS sequence"/>
</dbReference>
<dbReference type="InterPro" id="IPR016024">
    <property type="entry name" value="ARM-type_fold"/>
</dbReference>
<proteinExistence type="predicted"/>
<name>A0A3P7JGD9_STRVU</name>
<dbReference type="AlphaFoldDB" id="A0A3P7JGD9"/>
<dbReference type="InterPro" id="IPR011989">
    <property type="entry name" value="ARM-like"/>
</dbReference>
<keyword evidence="2" id="KW-1185">Reference proteome</keyword>
<accession>A0A3P7JGD9</accession>
<evidence type="ECO:0000313" key="2">
    <source>
        <dbReference type="Proteomes" id="UP000270094"/>
    </source>
</evidence>
<dbReference type="Gene3D" id="1.25.10.10">
    <property type="entry name" value="Leucine-rich Repeat Variant"/>
    <property type="match status" value="1"/>
</dbReference>
<gene>
    <name evidence="1" type="ORF">SVUK_LOCUS12272</name>
</gene>
<dbReference type="SUPFAM" id="SSF48371">
    <property type="entry name" value="ARM repeat"/>
    <property type="match status" value="1"/>
</dbReference>
<reference evidence="1 2" key="1">
    <citation type="submission" date="2018-11" db="EMBL/GenBank/DDBJ databases">
        <authorList>
            <consortium name="Pathogen Informatics"/>
        </authorList>
    </citation>
    <scope>NUCLEOTIDE SEQUENCE [LARGE SCALE GENOMIC DNA]</scope>
</reference>
<dbReference type="OrthoDB" id="10250458at2759"/>
<organism evidence="1 2">
    <name type="scientific">Strongylus vulgaris</name>
    <name type="common">Blood worm</name>
    <dbReference type="NCBI Taxonomy" id="40348"/>
    <lineage>
        <taxon>Eukaryota</taxon>
        <taxon>Metazoa</taxon>
        <taxon>Ecdysozoa</taxon>
        <taxon>Nematoda</taxon>
        <taxon>Chromadorea</taxon>
        <taxon>Rhabditida</taxon>
        <taxon>Rhabditina</taxon>
        <taxon>Rhabditomorpha</taxon>
        <taxon>Strongyloidea</taxon>
        <taxon>Strongylidae</taxon>
        <taxon>Strongylus</taxon>
    </lineage>
</organism>
<protein>
    <submittedName>
        <fullName evidence="1">Uncharacterized protein</fullName>
    </submittedName>
</protein>
<dbReference type="EMBL" id="UYYB01098824">
    <property type="protein sequence ID" value="VDM77274.1"/>
    <property type="molecule type" value="Genomic_DNA"/>
</dbReference>
<evidence type="ECO:0000313" key="1">
    <source>
        <dbReference type="EMBL" id="VDM77274.1"/>
    </source>
</evidence>
<sequence>MSDGQVPDHYWKNLLAITTKATAESQTTEVTPRPMSEECQRQHLSLQCRYAEFLLSLTENNPQTQSLFAREGVLTKLMKILENDNYDELLVPDILSNFLYVLQNFANECKSELDYIGEYILDFVDIKAIPKELAKEMAASLEYLTVDIPISGNLVKKLRAIT</sequence>